<organism evidence="2 3">
    <name type="scientific">Apiospora phragmitis</name>
    <dbReference type="NCBI Taxonomy" id="2905665"/>
    <lineage>
        <taxon>Eukaryota</taxon>
        <taxon>Fungi</taxon>
        <taxon>Dikarya</taxon>
        <taxon>Ascomycota</taxon>
        <taxon>Pezizomycotina</taxon>
        <taxon>Sordariomycetes</taxon>
        <taxon>Xylariomycetidae</taxon>
        <taxon>Amphisphaeriales</taxon>
        <taxon>Apiosporaceae</taxon>
        <taxon>Apiospora</taxon>
    </lineage>
</organism>
<feature type="compositionally biased region" description="Polar residues" evidence="1">
    <location>
        <begin position="1"/>
        <end position="24"/>
    </location>
</feature>
<evidence type="ECO:0000313" key="3">
    <source>
        <dbReference type="Proteomes" id="UP001480595"/>
    </source>
</evidence>
<feature type="region of interest" description="Disordered" evidence="1">
    <location>
        <begin position="143"/>
        <end position="229"/>
    </location>
</feature>
<dbReference type="EMBL" id="JAQQWL010000013">
    <property type="protein sequence ID" value="KAK8042855.1"/>
    <property type="molecule type" value="Genomic_DNA"/>
</dbReference>
<evidence type="ECO:0000256" key="1">
    <source>
        <dbReference type="SAM" id="MobiDB-lite"/>
    </source>
</evidence>
<evidence type="ECO:0000313" key="2">
    <source>
        <dbReference type="EMBL" id="KAK8042855.1"/>
    </source>
</evidence>
<comment type="caution">
    <text evidence="2">The sequence shown here is derived from an EMBL/GenBank/DDBJ whole genome shotgun (WGS) entry which is preliminary data.</text>
</comment>
<dbReference type="GeneID" id="92097810"/>
<feature type="compositionally biased region" description="Acidic residues" evidence="1">
    <location>
        <begin position="149"/>
        <end position="176"/>
    </location>
</feature>
<keyword evidence="3" id="KW-1185">Reference proteome</keyword>
<protein>
    <submittedName>
        <fullName evidence="2">Uncharacterized protein</fullName>
    </submittedName>
</protein>
<sequence length="446" mass="49701">MNPSGPQNPKSQTRNAQQPSSNPFLGQDQVKAQNVIPPLNKAPLTSNGPERKIASFPYPYPSPPSEGSSPPDPNYEAMGLNPDEGAGLARHPLPTLAEPPPPADPTLTDRAAYRARRFLEKSQVPRVAGWDWEPFLTAIFERDQKVPLDEDDDAINFVEEEDDLDAADGFDTDDTDGLGVSAGPLNNQPTQIPSTLEPGQRPANGGAAHRPPTLNQKPPPKQPGDGSWDFVVYIPEWTDPAWDPAWERIYGTDQKKPRFQRDALQTLRPALRAEDAVRNPTPYARRWGIAADRTDGRSRTSPTFSRTRDYGPGIDDAIVTKIMDDATRARCHEQTQTLIAQGKTAYRGQGIAPEIMDAYRAYASIPSQEEIRTGAVKAGLPFERYVQTLPQAVRELYSGLIDDVLEDEDYQRILFYDMTSDEMYRNNVFTMSDNEKYNLSEIELHP</sequence>
<feature type="region of interest" description="Disordered" evidence="1">
    <location>
        <begin position="1"/>
        <end position="110"/>
    </location>
</feature>
<reference evidence="2 3" key="1">
    <citation type="submission" date="2023-01" db="EMBL/GenBank/DDBJ databases">
        <title>Analysis of 21 Apiospora genomes using comparative genomics revels a genus with tremendous synthesis potential of carbohydrate active enzymes and secondary metabolites.</title>
        <authorList>
            <person name="Sorensen T."/>
        </authorList>
    </citation>
    <scope>NUCLEOTIDE SEQUENCE [LARGE SCALE GENOMIC DNA]</scope>
    <source>
        <strain evidence="2 3">CBS 135458</strain>
    </source>
</reference>
<feature type="compositionally biased region" description="Polar residues" evidence="1">
    <location>
        <begin position="184"/>
        <end position="194"/>
    </location>
</feature>
<dbReference type="RefSeq" id="XP_066709708.1">
    <property type="nucleotide sequence ID" value="XM_066864747.1"/>
</dbReference>
<gene>
    <name evidence="2" type="ORF">PG994_013338</name>
</gene>
<dbReference type="Proteomes" id="UP001480595">
    <property type="component" value="Unassembled WGS sequence"/>
</dbReference>
<proteinExistence type="predicted"/>
<name>A0ABR1T8D1_9PEZI</name>
<accession>A0ABR1T8D1</accession>